<feature type="region of interest" description="Disordered" evidence="1">
    <location>
        <begin position="141"/>
        <end position="167"/>
    </location>
</feature>
<sequence>MTPYCGAQGGGEFAQSLDELRGTLLEAVDHADVPVADSREIAAAFDQVAEISRQGGIDGIASFFDEQFSQFDEILTEGRDWGREGHSPLEWWQWLIIIGIRIRNLGRLLLGHSRRRRSMGWYLPGLWLLGSVRKRQYSGEGQQTRLVDHPWTPAGGRPEAGRGRGSL</sequence>
<dbReference type="Proteomes" id="UP000584670">
    <property type="component" value="Unassembled WGS sequence"/>
</dbReference>
<dbReference type="EMBL" id="JACMSF010000036">
    <property type="protein sequence ID" value="MBC2905410.1"/>
    <property type="molecule type" value="Genomic_DNA"/>
</dbReference>
<protein>
    <submittedName>
        <fullName evidence="2">Uncharacterized protein</fullName>
    </submittedName>
</protein>
<dbReference type="AlphaFoldDB" id="A0A7X1ME59"/>
<gene>
    <name evidence="2" type="ORF">H4N64_28320</name>
</gene>
<evidence type="ECO:0000313" key="3">
    <source>
        <dbReference type="Proteomes" id="UP000584670"/>
    </source>
</evidence>
<evidence type="ECO:0000313" key="2">
    <source>
        <dbReference type="EMBL" id="MBC2905410.1"/>
    </source>
</evidence>
<keyword evidence="3" id="KW-1185">Reference proteome</keyword>
<name>A0A7X1ME59_9ACTN</name>
<proteinExistence type="predicted"/>
<organism evidence="2 3">
    <name type="scientific">Streptomyces cupreus</name>
    <dbReference type="NCBI Taxonomy" id="2759956"/>
    <lineage>
        <taxon>Bacteria</taxon>
        <taxon>Bacillati</taxon>
        <taxon>Actinomycetota</taxon>
        <taxon>Actinomycetes</taxon>
        <taxon>Kitasatosporales</taxon>
        <taxon>Streptomycetaceae</taxon>
        <taxon>Streptomyces</taxon>
    </lineage>
</organism>
<reference evidence="2 3" key="1">
    <citation type="submission" date="2020-08" db="EMBL/GenBank/DDBJ databases">
        <title>Streptomyces sp. PSKA01 genome sequencing and assembly.</title>
        <authorList>
            <person name="Mandal S."/>
            <person name="Maiti P.K."/>
            <person name="Das P."/>
        </authorList>
    </citation>
    <scope>NUCLEOTIDE SEQUENCE [LARGE SCALE GENOMIC DNA]</scope>
    <source>
        <strain evidence="2 3">PSKA01</strain>
    </source>
</reference>
<accession>A0A7X1ME59</accession>
<comment type="caution">
    <text evidence="2">The sequence shown here is derived from an EMBL/GenBank/DDBJ whole genome shotgun (WGS) entry which is preliminary data.</text>
</comment>
<dbReference type="RefSeq" id="WP_186285264.1">
    <property type="nucleotide sequence ID" value="NZ_JACMSF010000036.1"/>
</dbReference>
<evidence type="ECO:0000256" key="1">
    <source>
        <dbReference type="SAM" id="MobiDB-lite"/>
    </source>
</evidence>